<comment type="caution">
    <text evidence="2">The sequence shown here is derived from an EMBL/GenBank/DDBJ whole genome shotgun (WGS) entry which is preliminary data.</text>
</comment>
<dbReference type="InterPro" id="IPR020471">
    <property type="entry name" value="AKR"/>
</dbReference>
<dbReference type="PANTHER" id="PTHR42686">
    <property type="entry name" value="GH17980P-RELATED"/>
    <property type="match status" value="1"/>
</dbReference>
<organism evidence="2 3">
    <name type="scientific">Mycena pura</name>
    <dbReference type="NCBI Taxonomy" id="153505"/>
    <lineage>
        <taxon>Eukaryota</taxon>
        <taxon>Fungi</taxon>
        <taxon>Dikarya</taxon>
        <taxon>Basidiomycota</taxon>
        <taxon>Agaricomycotina</taxon>
        <taxon>Agaricomycetes</taxon>
        <taxon>Agaricomycetidae</taxon>
        <taxon>Agaricales</taxon>
        <taxon>Marasmiineae</taxon>
        <taxon>Mycenaceae</taxon>
        <taxon>Mycena</taxon>
    </lineage>
</organism>
<dbReference type="SUPFAM" id="SSF51430">
    <property type="entry name" value="NAD(P)-linked oxidoreductase"/>
    <property type="match status" value="1"/>
</dbReference>
<accession>A0AAD6YUD6</accession>
<feature type="domain" description="NADP-dependent oxidoreductase" evidence="1">
    <location>
        <begin position="28"/>
        <end position="353"/>
    </location>
</feature>
<keyword evidence="3" id="KW-1185">Reference proteome</keyword>
<dbReference type="AlphaFoldDB" id="A0AAD6YUD6"/>
<dbReference type="Gene3D" id="3.20.20.100">
    <property type="entry name" value="NADP-dependent oxidoreductase domain"/>
    <property type="match status" value="1"/>
</dbReference>
<protein>
    <submittedName>
        <fullName evidence="2">Aldo/keto reductase</fullName>
    </submittedName>
</protein>
<proteinExistence type="predicted"/>
<gene>
    <name evidence="2" type="ORF">GGX14DRAFT_616340</name>
</gene>
<dbReference type="PANTHER" id="PTHR42686:SF1">
    <property type="entry name" value="GH17980P-RELATED"/>
    <property type="match status" value="1"/>
</dbReference>
<reference evidence="2" key="1">
    <citation type="submission" date="2023-03" db="EMBL/GenBank/DDBJ databases">
        <title>Massive genome expansion in bonnet fungi (Mycena s.s.) driven by repeated elements and novel gene families across ecological guilds.</title>
        <authorList>
            <consortium name="Lawrence Berkeley National Laboratory"/>
            <person name="Harder C.B."/>
            <person name="Miyauchi S."/>
            <person name="Viragh M."/>
            <person name="Kuo A."/>
            <person name="Thoen E."/>
            <person name="Andreopoulos B."/>
            <person name="Lu D."/>
            <person name="Skrede I."/>
            <person name="Drula E."/>
            <person name="Henrissat B."/>
            <person name="Morin E."/>
            <person name="Kohler A."/>
            <person name="Barry K."/>
            <person name="LaButti K."/>
            <person name="Morin E."/>
            <person name="Salamov A."/>
            <person name="Lipzen A."/>
            <person name="Mereny Z."/>
            <person name="Hegedus B."/>
            <person name="Baldrian P."/>
            <person name="Stursova M."/>
            <person name="Weitz H."/>
            <person name="Taylor A."/>
            <person name="Grigoriev I.V."/>
            <person name="Nagy L.G."/>
            <person name="Martin F."/>
            <person name="Kauserud H."/>
        </authorList>
    </citation>
    <scope>NUCLEOTIDE SEQUENCE</scope>
    <source>
        <strain evidence="2">9144</strain>
    </source>
</reference>
<evidence type="ECO:0000313" key="2">
    <source>
        <dbReference type="EMBL" id="KAJ7228999.1"/>
    </source>
</evidence>
<dbReference type="EMBL" id="JARJCW010000002">
    <property type="protein sequence ID" value="KAJ7228999.1"/>
    <property type="molecule type" value="Genomic_DNA"/>
</dbReference>
<sequence>MASPDLPDERPVPGPLVPRLDGPLSLPRIVFGGGALSQHYNSEEFLASDSPIRTVQLALRYGITAFDTSAYYGPSEVILGNALQDLKDEYPRSSYQLMTKCGRYGTATFDYNPSTIRDSVKRSLERLHTDYFDVVHLHDVEFVCEEVAPRRTGIHTSALDDEKEDYGLLEGEEDKVRGEGDQKILDAFAELRKMKEEGLIKHIGITGYPLYTLLRLALLILHNPPFKPIDAILSYSNLSLQSSTFLQFAPLLLGRAQVGQLLAASPFSMGLLTDGGPPQWHPASPEILAATNRAVKECDARGGTLVDLATGYCIRHTGGAIPLVVGFSKPEEVHECVQVWREIEQNQKDDVKRTEQEEAVKNIFKEAGVLDWAWASPP</sequence>
<dbReference type="GO" id="GO:0005829">
    <property type="term" value="C:cytosol"/>
    <property type="evidence" value="ECO:0007669"/>
    <property type="project" value="TreeGrafter"/>
</dbReference>
<dbReference type="InterPro" id="IPR023210">
    <property type="entry name" value="NADP_OxRdtase_dom"/>
</dbReference>
<name>A0AAD6YUD6_9AGAR</name>
<dbReference type="Proteomes" id="UP001219525">
    <property type="component" value="Unassembled WGS sequence"/>
</dbReference>
<evidence type="ECO:0000313" key="3">
    <source>
        <dbReference type="Proteomes" id="UP001219525"/>
    </source>
</evidence>
<dbReference type="Pfam" id="PF00248">
    <property type="entry name" value="Aldo_ket_red"/>
    <property type="match status" value="1"/>
</dbReference>
<dbReference type="GO" id="GO:0045290">
    <property type="term" value="F:D-arabinose 1-dehydrogenase [NAD(P)+] activity"/>
    <property type="evidence" value="ECO:0007669"/>
    <property type="project" value="TreeGrafter"/>
</dbReference>
<dbReference type="InterPro" id="IPR036812">
    <property type="entry name" value="NAD(P)_OxRdtase_dom_sf"/>
</dbReference>
<evidence type="ECO:0000259" key="1">
    <source>
        <dbReference type="Pfam" id="PF00248"/>
    </source>
</evidence>
<dbReference type="GO" id="GO:0070485">
    <property type="term" value="P:dehydro-D-arabinono-1,4-lactone biosynthetic process"/>
    <property type="evidence" value="ECO:0007669"/>
    <property type="project" value="TreeGrafter"/>
</dbReference>